<dbReference type="EMBL" id="RKQK01000001">
    <property type="protein sequence ID" value="RPE71111.1"/>
    <property type="molecule type" value="Genomic_DNA"/>
</dbReference>
<dbReference type="InterPro" id="IPR036844">
    <property type="entry name" value="Hint_dom_sf"/>
</dbReference>
<accession>A0A3N4UU70</accession>
<reference evidence="2 3" key="1">
    <citation type="submission" date="2018-11" db="EMBL/GenBank/DDBJ databases">
        <title>Genomic Encyclopedia of Type Strains, Phase IV (KMG-IV): sequencing the most valuable type-strain genomes for metagenomic binning, comparative biology and taxonomic classification.</title>
        <authorList>
            <person name="Goeker M."/>
        </authorList>
    </citation>
    <scope>NUCLEOTIDE SEQUENCE [LARGE SCALE GENOMIC DNA]</scope>
    <source>
        <strain evidence="2 3">DSM 104731</strain>
    </source>
</reference>
<evidence type="ECO:0000313" key="3">
    <source>
        <dbReference type="Proteomes" id="UP000269689"/>
    </source>
</evidence>
<dbReference type="Gene3D" id="2.170.16.10">
    <property type="entry name" value="Hedgehog/Intein (Hint) domain"/>
    <property type="match status" value="1"/>
</dbReference>
<dbReference type="InterPro" id="IPR028992">
    <property type="entry name" value="Hedgehog/Intein_dom"/>
</dbReference>
<dbReference type="SUPFAM" id="SSF51294">
    <property type="entry name" value="Hedgehog/intein (Hint) domain"/>
    <property type="match status" value="1"/>
</dbReference>
<organism evidence="2 3">
    <name type="scientific">Pacificibacter maritimus</name>
    <dbReference type="NCBI Taxonomy" id="762213"/>
    <lineage>
        <taxon>Bacteria</taxon>
        <taxon>Pseudomonadati</taxon>
        <taxon>Pseudomonadota</taxon>
        <taxon>Alphaproteobacteria</taxon>
        <taxon>Rhodobacterales</taxon>
        <taxon>Roseobacteraceae</taxon>
        <taxon>Pacificibacter</taxon>
    </lineage>
</organism>
<sequence length="350" mass="38761">MMNPMHTDLPDLENSLTLNSGAVPTQNLPVYLAEDFRVINGANFGDPISHADEIELDDTYQLENNAERARLAINVHDNAITIAEGSDLGVVGADVHLDCVVTLMAPDGATVEVLILVETDDRGMIEATYMLPLAPLLEKQDYSAVTLDRENARTRLAEVACVSFTRRTLITMANGLQKPIEQLNVGDRVLTRDHGPREVRWIGHQTVRATGSFAPIIIKKGALNNENDLTVSPNHRIFIYQRKDRLRADRAEVLVKAKLLVNGVNVVQSDGGFVEYYQLLFDNHEIIYAEGIAAESMFVDTQVKPYLPADVQARLSSSVEFHEPTRGFELSEMLIEPEDAAKLLRSVATS</sequence>
<dbReference type="AlphaFoldDB" id="A0A3N4UU70"/>
<evidence type="ECO:0000259" key="1">
    <source>
        <dbReference type="Pfam" id="PF13403"/>
    </source>
</evidence>
<dbReference type="Proteomes" id="UP000269689">
    <property type="component" value="Unassembled WGS sequence"/>
</dbReference>
<dbReference type="CDD" id="cd00081">
    <property type="entry name" value="Hint"/>
    <property type="match status" value="1"/>
</dbReference>
<gene>
    <name evidence="2" type="ORF">EDD53_0224</name>
</gene>
<evidence type="ECO:0000313" key="2">
    <source>
        <dbReference type="EMBL" id="RPE71111.1"/>
    </source>
</evidence>
<feature type="domain" description="Hedgehog/Intein (Hint)" evidence="1">
    <location>
        <begin position="163"/>
        <end position="299"/>
    </location>
</feature>
<protein>
    <submittedName>
        <fullName evidence="2">Hint domain-containing protein</fullName>
    </submittedName>
</protein>
<keyword evidence="3" id="KW-1185">Reference proteome</keyword>
<proteinExistence type="predicted"/>
<name>A0A3N4UU70_9RHOB</name>
<dbReference type="Pfam" id="PF13403">
    <property type="entry name" value="Hint_2"/>
    <property type="match status" value="1"/>
</dbReference>
<comment type="caution">
    <text evidence="2">The sequence shown here is derived from an EMBL/GenBank/DDBJ whole genome shotgun (WGS) entry which is preliminary data.</text>
</comment>